<dbReference type="RefSeq" id="WP_251949863.1">
    <property type="nucleotide sequence ID" value="NZ_CP080572.1"/>
</dbReference>
<feature type="domain" description="DUF5615" evidence="1">
    <location>
        <begin position="3"/>
        <end position="106"/>
    </location>
</feature>
<proteinExistence type="predicted"/>
<keyword evidence="3" id="KW-1185">Reference proteome</keyword>
<accession>A0A9E7MC03</accession>
<evidence type="ECO:0000259" key="1">
    <source>
        <dbReference type="Pfam" id="PF18480"/>
    </source>
</evidence>
<dbReference type="GeneID" id="72777309"/>
<evidence type="ECO:0000313" key="3">
    <source>
        <dbReference type="Proteomes" id="UP001056425"/>
    </source>
</evidence>
<dbReference type="Proteomes" id="UP001056425">
    <property type="component" value="Chromosome"/>
</dbReference>
<reference evidence="2 3" key="1">
    <citation type="submission" date="2021-08" db="EMBL/GenBank/DDBJ databases">
        <title>Thermococcus onnuriiensis IOH2.</title>
        <authorList>
            <person name="Park Y.-J."/>
        </authorList>
    </citation>
    <scope>NUCLEOTIDE SEQUENCE [LARGE SCALE GENOMIC DNA]</scope>
    <source>
        <strain evidence="2 3">IOH2</strain>
    </source>
</reference>
<dbReference type="InterPro" id="IPR041049">
    <property type="entry name" value="DUF5615"/>
</dbReference>
<gene>
    <name evidence="2" type="ORF">K1720_03150</name>
</gene>
<dbReference type="KEGG" id="thei:K1720_03150"/>
<evidence type="ECO:0000313" key="2">
    <source>
        <dbReference type="EMBL" id="USH00472.1"/>
    </source>
</evidence>
<sequence>MSKFLADENIPLKVVRLLQEEGFAIKSITDIKPGITDEEVSEIALRENRILITFDKDFGRILFVEGLGVPGLILLRFPPKNVKYITRILKEVLSKDIEFYGRIVIVFEDKIRVSNLP</sequence>
<dbReference type="AlphaFoldDB" id="A0A9E7MC03"/>
<name>A0A9E7MC03_9EURY</name>
<protein>
    <submittedName>
        <fullName evidence="2">DUF5615 family PIN-like protein</fullName>
    </submittedName>
</protein>
<dbReference type="Pfam" id="PF18480">
    <property type="entry name" value="DUF5615"/>
    <property type="match status" value="1"/>
</dbReference>
<dbReference type="EMBL" id="CP080572">
    <property type="protein sequence ID" value="USH00472.1"/>
    <property type="molecule type" value="Genomic_DNA"/>
</dbReference>
<organism evidence="2 3">
    <name type="scientific">Thermococcus argininiproducens</name>
    <dbReference type="NCBI Taxonomy" id="2866384"/>
    <lineage>
        <taxon>Archaea</taxon>
        <taxon>Methanobacteriati</taxon>
        <taxon>Methanobacteriota</taxon>
        <taxon>Thermococci</taxon>
        <taxon>Thermococcales</taxon>
        <taxon>Thermococcaceae</taxon>
        <taxon>Thermococcus</taxon>
    </lineage>
</organism>